<reference evidence="1" key="1">
    <citation type="submission" date="2022-04" db="EMBL/GenBank/DDBJ databases">
        <title>Genome of the entomopathogenic fungus Entomophthora muscae.</title>
        <authorList>
            <person name="Elya C."/>
            <person name="Lovett B.R."/>
            <person name="Lee E."/>
            <person name="Macias A.M."/>
            <person name="Hajek A.E."/>
            <person name="De Bivort B.L."/>
            <person name="Kasson M.T."/>
            <person name="De Fine Licht H.H."/>
            <person name="Stajich J.E."/>
        </authorList>
    </citation>
    <scope>NUCLEOTIDE SEQUENCE</scope>
    <source>
        <strain evidence="1">Berkeley</strain>
    </source>
</reference>
<proteinExistence type="predicted"/>
<name>A0ACC2UBT4_9FUNG</name>
<sequence length="112" mass="12312">MQENEEPYIPAIEAGDLLFRHHTVTIADLGNHQARTYKDVGIDKPASNNALIYPNQPTHSASFISQKEDSSTTSKKAKKVTNQIFQEIMALNTKGQTFGQSLNASGPIKQPT</sequence>
<organism evidence="1 2">
    <name type="scientific">Entomophthora muscae</name>
    <dbReference type="NCBI Taxonomy" id="34485"/>
    <lineage>
        <taxon>Eukaryota</taxon>
        <taxon>Fungi</taxon>
        <taxon>Fungi incertae sedis</taxon>
        <taxon>Zoopagomycota</taxon>
        <taxon>Entomophthoromycotina</taxon>
        <taxon>Entomophthoromycetes</taxon>
        <taxon>Entomophthorales</taxon>
        <taxon>Entomophthoraceae</taxon>
        <taxon>Entomophthora</taxon>
    </lineage>
</organism>
<protein>
    <submittedName>
        <fullName evidence="1">Uncharacterized protein</fullName>
    </submittedName>
</protein>
<accession>A0ACC2UBT4</accession>
<keyword evidence="2" id="KW-1185">Reference proteome</keyword>
<gene>
    <name evidence="1" type="ORF">DSO57_1026488</name>
</gene>
<evidence type="ECO:0000313" key="2">
    <source>
        <dbReference type="Proteomes" id="UP001165960"/>
    </source>
</evidence>
<evidence type="ECO:0000313" key="1">
    <source>
        <dbReference type="EMBL" id="KAJ9084254.1"/>
    </source>
</evidence>
<dbReference type="Proteomes" id="UP001165960">
    <property type="component" value="Unassembled WGS sequence"/>
</dbReference>
<comment type="caution">
    <text evidence="1">The sequence shown here is derived from an EMBL/GenBank/DDBJ whole genome shotgun (WGS) entry which is preliminary data.</text>
</comment>
<dbReference type="EMBL" id="QTSX02000865">
    <property type="protein sequence ID" value="KAJ9084254.1"/>
    <property type="molecule type" value="Genomic_DNA"/>
</dbReference>